<keyword evidence="1" id="KW-0812">Transmembrane</keyword>
<sequence>MLPANVSKGKVDGKAVPFLMFLYAWATLHLQIQMFWEDMAMKGTFLVNHKVYNLNMQTNV</sequence>
<keyword evidence="1" id="KW-0472">Membrane</keyword>
<dbReference type="Gramene" id="Pp3c17_9050V3.1">
    <property type="protein sequence ID" value="Pp3c17_9050V3.1"/>
    <property type="gene ID" value="Pp3c17_9050"/>
</dbReference>
<keyword evidence="3" id="KW-1185">Reference proteome</keyword>
<dbReference type="AlphaFoldDB" id="A0A7I4BD04"/>
<dbReference type="EnsemblPlants" id="Pp3c17_9050V3.1">
    <property type="protein sequence ID" value="Pp3c17_9050V3.1"/>
    <property type="gene ID" value="Pp3c17_9050"/>
</dbReference>
<reference evidence="2" key="3">
    <citation type="submission" date="2020-12" db="UniProtKB">
        <authorList>
            <consortium name="EnsemblPlants"/>
        </authorList>
    </citation>
    <scope>IDENTIFICATION</scope>
</reference>
<name>A0A7I4BD04_PHYPA</name>
<dbReference type="Proteomes" id="UP000006727">
    <property type="component" value="Chromosome 17"/>
</dbReference>
<reference evidence="2 3" key="2">
    <citation type="journal article" date="2018" name="Plant J.">
        <title>The Physcomitrella patens chromosome-scale assembly reveals moss genome structure and evolution.</title>
        <authorList>
            <person name="Lang D."/>
            <person name="Ullrich K.K."/>
            <person name="Murat F."/>
            <person name="Fuchs J."/>
            <person name="Jenkins J."/>
            <person name="Haas F.B."/>
            <person name="Piednoel M."/>
            <person name="Gundlach H."/>
            <person name="Van Bel M."/>
            <person name="Meyberg R."/>
            <person name="Vives C."/>
            <person name="Morata J."/>
            <person name="Symeonidi A."/>
            <person name="Hiss M."/>
            <person name="Muchero W."/>
            <person name="Kamisugi Y."/>
            <person name="Saleh O."/>
            <person name="Blanc G."/>
            <person name="Decker E.L."/>
            <person name="van Gessel N."/>
            <person name="Grimwood J."/>
            <person name="Hayes R.D."/>
            <person name="Graham S.W."/>
            <person name="Gunter L.E."/>
            <person name="McDaniel S.F."/>
            <person name="Hoernstein S.N.W."/>
            <person name="Larsson A."/>
            <person name="Li F.W."/>
            <person name="Perroud P.F."/>
            <person name="Phillips J."/>
            <person name="Ranjan P."/>
            <person name="Rokshar D.S."/>
            <person name="Rothfels C.J."/>
            <person name="Schneider L."/>
            <person name="Shu S."/>
            <person name="Stevenson D.W."/>
            <person name="Thummler F."/>
            <person name="Tillich M."/>
            <person name="Villarreal Aguilar J.C."/>
            <person name="Widiez T."/>
            <person name="Wong G.K."/>
            <person name="Wymore A."/>
            <person name="Zhang Y."/>
            <person name="Zimmer A.D."/>
            <person name="Quatrano R.S."/>
            <person name="Mayer K.F.X."/>
            <person name="Goodstein D."/>
            <person name="Casacuberta J.M."/>
            <person name="Vandepoele K."/>
            <person name="Reski R."/>
            <person name="Cuming A.C."/>
            <person name="Tuskan G.A."/>
            <person name="Maumus F."/>
            <person name="Salse J."/>
            <person name="Schmutz J."/>
            <person name="Rensing S.A."/>
        </authorList>
    </citation>
    <scope>NUCLEOTIDE SEQUENCE [LARGE SCALE GENOMIC DNA]</scope>
    <source>
        <strain evidence="2 3">cv. Gransden 2004</strain>
    </source>
</reference>
<proteinExistence type="predicted"/>
<organism evidence="2 3">
    <name type="scientific">Physcomitrium patens</name>
    <name type="common">Spreading-leaved earth moss</name>
    <name type="synonym">Physcomitrella patens</name>
    <dbReference type="NCBI Taxonomy" id="3218"/>
    <lineage>
        <taxon>Eukaryota</taxon>
        <taxon>Viridiplantae</taxon>
        <taxon>Streptophyta</taxon>
        <taxon>Embryophyta</taxon>
        <taxon>Bryophyta</taxon>
        <taxon>Bryophytina</taxon>
        <taxon>Bryopsida</taxon>
        <taxon>Funariidae</taxon>
        <taxon>Funariales</taxon>
        <taxon>Funariaceae</taxon>
        <taxon>Physcomitrium</taxon>
    </lineage>
</organism>
<dbReference type="InParanoid" id="A0A7I4BD04"/>
<feature type="transmembrane region" description="Helical" evidence="1">
    <location>
        <begin position="15"/>
        <end position="36"/>
    </location>
</feature>
<accession>A0A7I4BD04</accession>
<evidence type="ECO:0000256" key="1">
    <source>
        <dbReference type="SAM" id="Phobius"/>
    </source>
</evidence>
<reference evidence="2 3" key="1">
    <citation type="journal article" date="2008" name="Science">
        <title>The Physcomitrella genome reveals evolutionary insights into the conquest of land by plants.</title>
        <authorList>
            <person name="Rensing S."/>
            <person name="Lang D."/>
            <person name="Zimmer A."/>
            <person name="Terry A."/>
            <person name="Salamov A."/>
            <person name="Shapiro H."/>
            <person name="Nishiyama T."/>
            <person name="Perroud P.-F."/>
            <person name="Lindquist E."/>
            <person name="Kamisugi Y."/>
            <person name="Tanahashi T."/>
            <person name="Sakakibara K."/>
            <person name="Fujita T."/>
            <person name="Oishi K."/>
            <person name="Shin-I T."/>
            <person name="Kuroki Y."/>
            <person name="Toyoda A."/>
            <person name="Suzuki Y."/>
            <person name="Hashimoto A."/>
            <person name="Yamaguchi K."/>
            <person name="Sugano A."/>
            <person name="Kohara Y."/>
            <person name="Fujiyama A."/>
            <person name="Anterola A."/>
            <person name="Aoki S."/>
            <person name="Ashton N."/>
            <person name="Barbazuk W.B."/>
            <person name="Barker E."/>
            <person name="Bennetzen J."/>
            <person name="Bezanilla M."/>
            <person name="Blankenship R."/>
            <person name="Cho S.H."/>
            <person name="Dutcher S."/>
            <person name="Estelle M."/>
            <person name="Fawcett J.A."/>
            <person name="Gundlach H."/>
            <person name="Hanada K."/>
            <person name="Heyl A."/>
            <person name="Hicks K.A."/>
            <person name="Hugh J."/>
            <person name="Lohr M."/>
            <person name="Mayer K."/>
            <person name="Melkozernov A."/>
            <person name="Murata T."/>
            <person name="Nelson D."/>
            <person name="Pils B."/>
            <person name="Prigge M."/>
            <person name="Reiss B."/>
            <person name="Renner T."/>
            <person name="Rombauts S."/>
            <person name="Rushton P."/>
            <person name="Sanderfoot A."/>
            <person name="Schween G."/>
            <person name="Shiu S.-H."/>
            <person name="Stueber K."/>
            <person name="Theodoulou F.L."/>
            <person name="Tu H."/>
            <person name="Van de Peer Y."/>
            <person name="Verrier P.J."/>
            <person name="Waters E."/>
            <person name="Wood A."/>
            <person name="Yang L."/>
            <person name="Cove D."/>
            <person name="Cuming A."/>
            <person name="Hasebe M."/>
            <person name="Lucas S."/>
            <person name="Mishler D.B."/>
            <person name="Reski R."/>
            <person name="Grigoriev I."/>
            <person name="Quatrano R.S."/>
            <person name="Boore J.L."/>
        </authorList>
    </citation>
    <scope>NUCLEOTIDE SEQUENCE [LARGE SCALE GENOMIC DNA]</scope>
    <source>
        <strain evidence="2 3">cv. Gransden 2004</strain>
    </source>
</reference>
<keyword evidence="1" id="KW-1133">Transmembrane helix</keyword>
<evidence type="ECO:0000313" key="2">
    <source>
        <dbReference type="EnsemblPlants" id="Pp3c17_9050V3.1"/>
    </source>
</evidence>
<dbReference type="EMBL" id="ABEU02000017">
    <property type="status" value="NOT_ANNOTATED_CDS"/>
    <property type="molecule type" value="Genomic_DNA"/>
</dbReference>
<protein>
    <submittedName>
        <fullName evidence="2">Uncharacterized protein</fullName>
    </submittedName>
</protein>
<evidence type="ECO:0000313" key="3">
    <source>
        <dbReference type="Proteomes" id="UP000006727"/>
    </source>
</evidence>